<dbReference type="PANTHER" id="PTHR43818:SF11">
    <property type="entry name" value="BCDNA.GH03377"/>
    <property type="match status" value="1"/>
</dbReference>
<sequence length="367" mass="39431">MLLAGVVSVVSEVRVGLLGAGNIGTVHLQSTRGIDGARVVAAADVVAANRTRAENQGVPRTYEDYTDLLAEEDVDAAIVALPPFLHAEAAVAAAEAGCHVFVEKPFARTVEEGRRMLDAAEENDVSVGVDHTIRYQPEVRKLKQLYDEGRIGDVPLASIARINNGPFSAPPAREPVSGWMLDPDATGGGALMDLGVHLFDVLEHFFGELTVEYAHVDSSMDLPYEDSALVVVSTEAGTQATVSAGFFQWETPPEITGYFRLEGVADTLRSEDYLPKQFTAYAAKSALENVSKRARGQEPAYFKPTYYYQAHYHALKDFLDAVGAGEEPPVNGAAGLRMVEHVQTAYEMAEGTAAARDAGADVEVTDD</sequence>
<dbReference type="Gene3D" id="3.30.360.10">
    <property type="entry name" value="Dihydrodipicolinate Reductase, domain 2"/>
    <property type="match status" value="1"/>
</dbReference>
<dbReference type="EMBL" id="WSZK01000005">
    <property type="protein sequence ID" value="MWG33194.1"/>
    <property type="molecule type" value="Genomic_DNA"/>
</dbReference>
<protein>
    <submittedName>
        <fullName evidence="4">Gfo/Idh/MocA family oxidoreductase</fullName>
    </submittedName>
</protein>
<feature type="domain" description="Gfo/Idh/MocA-like oxidoreductase N-terminal" evidence="2">
    <location>
        <begin position="13"/>
        <end position="131"/>
    </location>
</feature>
<proteinExistence type="predicted"/>
<dbReference type="Proteomes" id="UP000451471">
    <property type="component" value="Unassembled WGS sequence"/>
</dbReference>
<feature type="domain" description="GFO/IDH/MocA-like oxidoreductase" evidence="3">
    <location>
        <begin position="139"/>
        <end position="251"/>
    </location>
</feature>
<dbReference type="PANTHER" id="PTHR43818">
    <property type="entry name" value="BCDNA.GH03377"/>
    <property type="match status" value="1"/>
</dbReference>
<keyword evidence="1" id="KW-0560">Oxidoreductase</keyword>
<dbReference type="InterPro" id="IPR050463">
    <property type="entry name" value="Gfo/Idh/MocA_oxidrdct_glycsds"/>
</dbReference>
<dbReference type="GO" id="GO:0016491">
    <property type="term" value="F:oxidoreductase activity"/>
    <property type="evidence" value="ECO:0007669"/>
    <property type="project" value="UniProtKB-KW"/>
</dbReference>
<dbReference type="InterPro" id="IPR000683">
    <property type="entry name" value="Gfo/Idh/MocA-like_OxRdtase_N"/>
</dbReference>
<accession>A0A6B0GEP9</accession>
<dbReference type="AlphaFoldDB" id="A0A6B0GEP9"/>
<dbReference type="InterPro" id="IPR036291">
    <property type="entry name" value="NAD(P)-bd_dom_sf"/>
</dbReference>
<dbReference type="SUPFAM" id="SSF51735">
    <property type="entry name" value="NAD(P)-binding Rossmann-fold domains"/>
    <property type="match status" value="1"/>
</dbReference>
<dbReference type="InterPro" id="IPR055170">
    <property type="entry name" value="GFO_IDH_MocA-like_dom"/>
</dbReference>
<evidence type="ECO:0000256" key="1">
    <source>
        <dbReference type="ARBA" id="ARBA00023002"/>
    </source>
</evidence>
<dbReference type="GO" id="GO:0000166">
    <property type="term" value="F:nucleotide binding"/>
    <property type="evidence" value="ECO:0007669"/>
    <property type="project" value="InterPro"/>
</dbReference>
<evidence type="ECO:0000259" key="2">
    <source>
        <dbReference type="Pfam" id="PF01408"/>
    </source>
</evidence>
<gene>
    <name evidence="4" type="ORF">GQS65_01600</name>
</gene>
<organism evidence="4 5">
    <name type="scientific">Halomarina oriensis</name>
    <dbReference type="NCBI Taxonomy" id="671145"/>
    <lineage>
        <taxon>Archaea</taxon>
        <taxon>Methanobacteriati</taxon>
        <taxon>Methanobacteriota</taxon>
        <taxon>Stenosarchaea group</taxon>
        <taxon>Halobacteria</taxon>
        <taxon>Halobacteriales</taxon>
        <taxon>Natronomonadaceae</taxon>
        <taxon>Halomarina</taxon>
    </lineage>
</organism>
<dbReference type="SUPFAM" id="SSF55347">
    <property type="entry name" value="Glyceraldehyde-3-phosphate dehydrogenase-like, C-terminal domain"/>
    <property type="match status" value="1"/>
</dbReference>
<keyword evidence="5" id="KW-1185">Reference proteome</keyword>
<evidence type="ECO:0000259" key="3">
    <source>
        <dbReference type="Pfam" id="PF22725"/>
    </source>
</evidence>
<evidence type="ECO:0000313" key="5">
    <source>
        <dbReference type="Proteomes" id="UP000451471"/>
    </source>
</evidence>
<name>A0A6B0GEP9_9EURY</name>
<evidence type="ECO:0000313" key="4">
    <source>
        <dbReference type="EMBL" id="MWG33194.1"/>
    </source>
</evidence>
<dbReference type="Pfam" id="PF22725">
    <property type="entry name" value="GFO_IDH_MocA_C3"/>
    <property type="match status" value="1"/>
</dbReference>
<reference evidence="4 5" key="1">
    <citation type="submission" date="2019-12" db="EMBL/GenBank/DDBJ databases">
        <title>Halocatena pleomorpha gen. nov. sp. nov., an extremely halophilic archaeon of family Halobacteriaceae isolated from saltpan soil.</title>
        <authorList>
            <person name="Pal Y."/>
            <person name="Verma A."/>
            <person name="Krishnamurthi S."/>
            <person name="Kumar P."/>
        </authorList>
    </citation>
    <scope>NUCLEOTIDE SEQUENCE [LARGE SCALE GENOMIC DNA]</scope>
    <source>
        <strain evidence="4 5">JCM 16495</strain>
    </source>
</reference>
<comment type="caution">
    <text evidence="4">The sequence shown here is derived from an EMBL/GenBank/DDBJ whole genome shotgun (WGS) entry which is preliminary data.</text>
</comment>
<dbReference type="Gene3D" id="3.40.50.720">
    <property type="entry name" value="NAD(P)-binding Rossmann-like Domain"/>
    <property type="match status" value="1"/>
</dbReference>
<dbReference type="Pfam" id="PF01408">
    <property type="entry name" value="GFO_IDH_MocA"/>
    <property type="match status" value="1"/>
</dbReference>